<comment type="caution">
    <text evidence="1">The sequence shown here is derived from an EMBL/GenBank/DDBJ whole genome shotgun (WGS) entry which is preliminary data.</text>
</comment>
<sequence length="237" mass="26066">MKKSRRAEFRKSLLEIVQVLFAILIFIVFILAFVIQSGAIVLPAWTKTFQGATPEQQTQYSAALLSVILIITAVIVTAGVYLRNEVGTKTPLPRIEDDVITAVRLESTTRAHCRTPSSLTSCNLSIPPSPDAFDRIATVMRTGLGFGTIDAMHIPAVDSCPRAALSILPILRITSRTQLTKLDARRVFVDEIRATSASADAEEAYVPTIDLAQTQPQPLWFAILDSGFWIEYFASDL</sequence>
<evidence type="ECO:0000313" key="2">
    <source>
        <dbReference type="Proteomes" id="UP001153332"/>
    </source>
</evidence>
<proteinExistence type="predicted"/>
<dbReference type="Proteomes" id="UP001153332">
    <property type="component" value="Unassembled WGS sequence"/>
</dbReference>
<name>A0ACC2JLQ2_9PEZI</name>
<protein>
    <submittedName>
        <fullName evidence="1">Uncharacterized protein</fullName>
    </submittedName>
</protein>
<organism evidence="1 2">
    <name type="scientific">Lasiodiplodia mahajangana</name>
    <dbReference type="NCBI Taxonomy" id="1108764"/>
    <lineage>
        <taxon>Eukaryota</taxon>
        <taxon>Fungi</taxon>
        <taxon>Dikarya</taxon>
        <taxon>Ascomycota</taxon>
        <taxon>Pezizomycotina</taxon>
        <taxon>Dothideomycetes</taxon>
        <taxon>Dothideomycetes incertae sedis</taxon>
        <taxon>Botryosphaeriales</taxon>
        <taxon>Botryosphaeriaceae</taxon>
        <taxon>Lasiodiplodia</taxon>
    </lineage>
</organism>
<gene>
    <name evidence="1" type="ORF">O1611_g5200</name>
</gene>
<dbReference type="EMBL" id="JAPUUL010001069">
    <property type="protein sequence ID" value="KAJ8128436.1"/>
    <property type="molecule type" value="Genomic_DNA"/>
</dbReference>
<accession>A0ACC2JLQ2</accession>
<evidence type="ECO:0000313" key="1">
    <source>
        <dbReference type="EMBL" id="KAJ8128436.1"/>
    </source>
</evidence>
<keyword evidence="2" id="KW-1185">Reference proteome</keyword>
<reference evidence="1" key="1">
    <citation type="submission" date="2022-12" db="EMBL/GenBank/DDBJ databases">
        <title>Genome Sequence of Lasiodiplodia mahajangana.</title>
        <authorList>
            <person name="Buettner E."/>
        </authorList>
    </citation>
    <scope>NUCLEOTIDE SEQUENCE</scope>
    <source>
        <strain evidence="1">VT137</strain>
    </source>
</reference>